<evidence type="ECO:0000256" key="2">
    <source>
        <dbReference type="ARBA" id="ARBA00010846"/>
    </source>
</evidence>
<feature type="domain" description="MATH" evidence="4">
    <location>
        <begin position="367"/>
        <end position="500"/>
    </location>
</feature>
<sequence>MSTSTIVPRAKATGHHILRIRGYSHTKAVVATGEHVVSCGFRVNGRTWRIKCYPNGSTMEHADWISVALIVEPEAAAAAPVNPWFSFSILDVDGKPVPEHTSTSYGIRGFTQPGCNYGWAFHRFVRRFDLESSAHLMNDGFAIRCDIKLMRAPSLRLEETFLDVPEPDLHAHLGLLLDTGEGADVEFKVGGETFAEHRCILAARSPVFKAELSSSTAGTCVKIDDMDATAFRALLRFIYTEALPETTVPAVARQLLAVADRYQVARLRSVCEDKLSGNLDKMTTERNANSPPVRAQPRGHHGTHRWFIIIFWFMELCLKFLNLLGLRRQPPRCSLHHSMMSTSVDKPHDDEARPLISVSTIVVSQRTGHHVLRIEGYARTKMMLANGQYVCSGEFQVGGHTWHLRYYPNGHRPETASYISMHVLSTSIGATEDAVHGKVKLSLPGPGGELVPLCTYHNNHGRCTFTKQDNAISFDRYVARDELEKSSYLKDDCFSVRCDLTVFVKEVRAVSLVEVPPPVLPHHLCQLLSSQERSDVFFKVGRKTFAAHRCVLAARSSVFKAELLGPMREHEASCIRIDDMDADVFRALLHFIYTDEMPTMTSEEATTMAQHLLVAADRYDMERLKLASEDKLCRHLDTTTAATTLALAEQHQCPQLKEAVFAFLCSSTANLRAVVATDGYEHLTSSCPSISKELVAKLAAAL</sequence>
<dbReference type="CDD" id="cd18280">
    <property type="entry name" value="BTB_POZ_BPM_plant"/>
    <property type="match status" value="1"/>
</dbReference>
<comment type="caution">
    <text evidence="5">The sequence shown here is derived from an EMBL/GenBank/DDBJ whole genome shotgun (WGS) entry which is preliminary data.</text>
</comment>
<comment type="similarity">
    <text evidence="2">Belongs to the Tdpoz family.</text>
</comment>
<accession>A0AAD8SUS1</accession>
<reference evidence="5" key="1">
    <citation type="submission" date="2023-07" db="EMBL/GenBank/DDBJ databases">
        <title>A chromosome-level genome assembly of Lolium multiflorum.</title>
        <authorList>
            <person name="Chen Y."/>
            <person name="Copetti D."/>
            <person name="Kolliker R."/>
            <person name="Studer B."/>
        </authorList>
    </citation>
    <scope>NUCLEOTIDE SEQUENCE</scope>
    <source>
        <strain evidence="5">02402/16</strain>
        <tissue evidence="5">Leaf</tissue>
    </source>
</reference>
<dbReference type="SUPFAM" id="SSF54695">
    <property type="entry name" value="POZ domain"/>
    <property type="match status" value="2"/>
</dbReference>
<evidence type="ECO:0000256" key="1">
    <source>
        <dbReference type="ARBA" id="ARBA00004906"/>
    </source>
</evidence>
<dbReference type="PROSITE" id="PS50097">
    <property type="entry name" value="BTB"/>
    <property type="match status" value="2"/>
</dbReference>
<dbReference type="AlphaFoldDB" id="A0AAD8SUS1"/>
<feature type="domain" description="BTB" evidence="3">
    <location>
        <begin position="183"/>
        <end position="247"/>
    </location>
</feature>
<dbReference type="SUPFAM" id="SSF49599">
    <property type="entry name" value="TRAF domain-like"/>
    <property type="match status" value="2"/>
</dbReference>
<dbReference type="Gene3D" id="2.60.210.10">
    <property type="entry name" value="Apoptosis, Tumor Necrosis Factor Receptor Associated Protein 2, Chain A"/>
    <property type="match status" value="2"/>
</dbReference>
<dbReference type="Pfam" id="PF22486">
    <property type="entry name" value="MATH_2"/>
    <property type="match status" value="2"/>
</dbReference>
<dbReference type="Pfam" id="PF00651">
    <property type="entry name" value="BTB"/>
    <property type="match status" value="2"/>
</dbReference>
<protein>
    <submittedName>
        <fullName evidence="5">Uncharacterized protein</fullName>
    </submittedName>
</protein>
<evidence type="ECO:0000313" key="5">
    <source>
        <dbReference type="EMBL" id="KAK1663981.1"/>
    </source>
</evidence>
<dbReference type="EMBL" id="JAUUTY010000003">
    <property type="protein sequence ID" value="KAK1663981.1"/>
    <property type="molecule type" value="Genomic_DNA"/>
</dbReference>
<name>A0AAD8SUS1_LOLMU</name>
<organism evidence="5 6">
    <name type="scientific">Lolium multiflorum</name>
    <name type="common">Italian ryegrass</name>
    <name type="synonym">Lolium perenne subsp. multiflorum</name>
    <dbReference type="NCBI Taxonomy" id="4521"/>
    <lineage>
        <taxon>Eukaryota</taxon>
        <taxon>Viridiplantae</taxon>
        <taxon>Streptophyta</taxon>
        <taxon>Embryophyta</taxon>
        <taxon>Tracheophyta</taxon>
        <taxon>Spermatophyta</taxon>
        <taxon>Magnoliopsida</taxon>
        <taxon>Liliopsida</taxon>
        <taxon>Poales</taxon>
        <taxon>Poaceae</taxon>
        <taxon>BOP clade</taxon>
        <taxon>Pooideae</taxon>
        <taxon>Poodae</taxon>
        <taxon>Poeae</taxon>
        <taxon>Poeae Chloroplast Group 2 (Poeae type)</taxon>
        <taxon>Loliodinae</taxon>
        <taxon>Loliinae</taxon>
        <taxon>Lolium</taxon>
    </lineage>
</organism>
<dbReference type="Proteomes" id="UP001231189">
    <property type="component" value="Unassembled WGS sequence"/>
</dbReference>
<dbReference type="InterPro" id="IPR045005">
    <property type="entry name" value="BPM1-6"/>
</dbReference>
<dbReference type="InterPro" id="IPR008974">
    <property type="entry name" value="TRAF-like"/>
</dbReference>
<dbReference type="InterPro" id="IPR011333">
    <property type="entry name" value="SKP1/BTB/POZ_sf"/>
</dbReference>
<dbReference type="CDD" id="cd00121">
    <property type="entry name" value="MATH"/>
    <property type="match status" value="2"/>
</dbReference>
<dbReference type="InterPro" id="IPR000210">
    <property type="entry name" value="BTB/POZ_dom"/>
</dbReference>
<gene>
    <name evidence="5" type="ORF">QYE76_052140</name>
</gene>
<dbReference type="GO" id="GO:0016567">
    <property type="term" value="P:protein ubiquitination"/>
    <property type="evidence" value="ECO:0007669"/>
    <property type="project" value="InterPro"/>
</dbReference>
<dbReference type="SMART" id="SM00225">
    <property type="entry name" value="BTB"/>
    <property type="match status" value="2"/>
</dbReference>
<comment type="pathway">
    <text evidence="1">Protein modification; protein ubiquitination.</text>
</comment>
<evidence type="ECO:0000313" key="6">
    <source>
        <dbReference type="Proteomes" id="UP001231189"/>
    </source>
</evidence>
<dbReference type="InterPro" id="IPR002083">
    <property type="entry name" value="MATH/TRAF_dom"/>
</dbReference>
<dbReference type="InterPro" id="IPR056423">
    <property type="entry name" value="BACK_BPM_SPOP"/>
</dbReference>
<feature type="domain" description="MATH" evidence="4">
    <location>
        <begin position="13"/>
        <end position="147"/>
    </location>
</feature>
<dbReference type="PANTHER" id="PTHR26379:SF497">
    <property type="entry name" value="BTB_POZ DOMAIN CONTAINING PROTEIN"/>
    <property type="match status" value="1"/>
</dbReference>
<keyword evidence="6" id="KW-1185">Reference proteome</keyword>
<proteinExistence type="inferred from homology"/>
<dbReference type="Gene3D" id="3.30.710.10">
    <property type="entry name" value="Potassium Channel Kv1.1, Chain A"/>
    <property type="match status" value="2"/>
</dbReference>
<feature type="domain" description="BTB" evidence="3">
    <location>
        <begin position="534"/>
        <end position="601"/>
    </location>
</feature>
<dbReference type="Pfam" id="PF24570">
    <property type="entry name" value="BACK_BPM_SPOP"/>
    <property type="match status" value="1"/>
</dbReference>
<evidence type="ECO:0000259" key="4">
    <source>
        <dbReference type="PROSITE" id="PS50144"/>
    </source>
</evidence>
<dbReference type="Gene3D" id="1.25.40.420">
    <property type="match status" value="1"/>
</dbReference>
<evidence type="ECO:0000259" key="3">
    <source>
        <dbReference type="PROSITE" id="PS50097"/>
    </source>
</evidence>
<dbReference type="PANTHER" id="PTHR26379">
    <property type="entry name" value="BTB/POZ AND MATH DOMAIN-CONTAINING PROTEIN 1"/>
    <property type="match status" value="1"/>
</dbReference>
<dbReference type="PROSITE" id="PS50144">
    <property type="entry name" value="MATH"/>
    <property type="match status" value="2"/>
</dbReference>